<dbReference type="InterPro" id="IPR028889">
    <property type="entry name" value="USP"/>
</dbReference>
<dbReference type="PROSITE" id="PS50235">
    <property type="entry name" value="USP_3"/>
    <property type="match status" value="1"/>
</dbReference>
<gene>
    <name evidence="2" type="ORF">CfP315_0525</name>
</gene>
<dbReference type="Proteomes" id="UP001337580">
    <property type="component" value="Chromosome"/>
</dbReference>
<sequence length="452" mass="52425">MFGKKKRIVSIILSFLLFEHNIISCNADVSVKKPNSGYVSGNIAKKRKTSPKETKEYERSTLEQICKFFKDMNLPEEIYELLNKLLKNGSDLFRLLSPGMLMALILEIFRREKNSNSEEIKKEIEKIVNQKVQDEITKISKTKKDNRVSQRIGLRNLGNSCYFSAFLHNINSVPFIRERLREEARNENSKNKDLSIKILEMLNYINGHSSKSYNELEKLYEEIRGIILPSKPTTTTRWDFGFPPQNDACEFIGLILSKFFSHETYGKIVWFEVRAGQDIKDFKELFRFTIFELRQEADYCGSGKNGEEAAKEKEEYVLSKWESSKNDFRPRDFLGEDYVIVNVSRHTTSMETNPKTGKKHCATKYLKEVNIPLTFKDEVDNTAYDAVSFVWRSPTDSVMSSHYTAYFSEKDVFGEKQWFCANDGKITSHKIKDVEKAIKNATCVIYKVIDPS</sequence>
<protein>
    <recommendedName>
        <fullName evidence="1">USP domain-containing protein</fullName>
    </recommendedName>
</protein>
<feature type="domain" description="USP" evidence="1">
    <location>
        <begin position="152"/>
        <end position="449"/>
    </location>
</feature>
<dbReference type="GO" id="GO:0004843">
    <property type="term" value="F:cysteine-type deubiquitinase activity"/>
    <property type="evidence" value="ECO:0007669"/>
    <property type="project" value="InterPro"/>
</dbReference>
<dbReference type="AlphaFoldDB" id="A0AA48HV49"/>
<evidence type="ECO:0000313" key="2">
    <source>
        <dbReference type="EMBL" id="BED91966.1"/>
    </source>
</evidence>
<dbReference type="KEGG" id="ips:CfP315_0525"/>
<dbReference type="Gene3D" id="3.90.70.10">
    <property type="entry name" value="Cysteine proteinases"/>
    <property type="match status" value="2"/>
</dbReference>
<dbReference type="InterPro" id="IPR038765">
    <property type="entry name" value="Papain-like_cys_pep_sf"/>
</dbReference>
<name>A0AA48HV49_9FIRM</name>
<dbReference type="GO" id="GO:0016579">
    <property type="term" value="P:protein deubiquitination"/>
    <property type="evidence" value="ECO:0007669"/>
    <property type="project" value="InterPro"/>
</dbReference>
<dbReference type="EMBL" id="AP027924">
    <property type="protein sequence ID" value="BED91966.1"/>
    <property type="molecule type" value="Genomic_DNA"/>
</dbReference>
<dbReference type="InterPro" id="IPR001394">
    <property type="entry name" value="Peptidase_C19_UCH"/>
</dbReference>
<dbReference type="Pfam" id="PF00443">
    <property type="entry name" value="UCH"/>
    <property type="match status" value="1"/>
</dbReference>
<accession>A0AA48HV49</accession>
<evidence type="ECO:0000259" key="1">
    <source>
        <dbReference type="PROSITE" id="PS50235"/>
    </source>
</evidence>
<organism evidence="2">
    <name type="scientific">Candidatus Improbicoccus pseudotrichonymphae</name>
    <dbReference type="NCBI Taxonomy" id="3033792"/>
    <lineage>
        <taxon>Bacteria</taxon>
        <taxon>Bacillati</taxon>
        <taxon>Bacillota</taxon>
        <taxon>Clostridia</taxon>
        <taxon>Candidatus Improbicoccus</taxon>
    </lineage>
</organism>
<dbReference type="SUPFAM" id="SSF54001">
    <property type="entry name" value="Cysteine proteinases"/>
    <property type="match status" value="1"/>
</dbReference>
<proteinExistence type="predicted"/>
<reference evidence="2" key="1">
    <citation type="journal article" date="2023" name="ISME J.">
        <title>Emergence of putative energy parasites within Clostridia revealed by genome analysis of a novel endosymbiotic clade.</title>
        <authorList>
            <person name="Takahashi K."/>
            <person name="Kuwahara H."/>
            <person name="Horikawa Y."/>
            <person name="Izawa K."/>
            <person name="Kato D."/>
            <person name="Inagaki T."/>
            <person name="Yuki M."/>
            <person name="Ohkuma M."/>
            <person name="Hongoh Y."/>
        </authorList>
    </citation>
    <scope>NUCLEOTIDE SEQUENCE</scope>
    <source>
        <strain evidence="2">CfP3-15</strain>
    </source>
</reference>